<dbReference type="PANTHER" id="PTHR45830:SF21">
    <property type="entry name" value="SERPENTINE RECEPTOR, CLASS H-RELATED"/>
    <property type="match status" value="1"/>
</dbReference>
<organism evidence="2 3">
    <name type="scientific">Caenorhabditis briggsae</name>
    <dbReference type="NCBI Taxonomy" id="6238"/>
    <lineage>
        <taxon>Eukaryota</taxon>
        <taxon>Metazoa</taxon>
        <taxon>Ecdysozoa</taxon>
        <taxon>Nematoda</taxon>
        <taxon>Chromadorea</taxon>
        <taxon>Rhabditida</taxon>
        <taxon>Rhabditina</taxon>
        <taxon>Rhabditomorpha</taxon>
        <taxon>Rhabditoidea</taxon>
        <taxon>Rhabditidae</taxon>
        <taxon>Peloderinae</taxon>
        <taxon>Caenorhabditis</taxon>
    </lineage>
</organism>
<dbReference type="OMA" id="YSACFDE"/>
<keyword evidence="1" id="KW-0472">Membrane</keyword>
<name>A8WYT6_CAEBR</name>
<gene>
    <name evidence="2 4" type="ORF">CBG04925</name>
    <name evidence="2" type="ORF">CBG_04925</name>
</gene>
<reference evidence="2 3" key="2">
    <citation type="journal article" date="2011" name="PLoS Genet.">
        <title>Caenorhabditis briggsae recombinant inbred line genotypes reveal inter-strain incompatibility and the evolution of recombination.</title>
        <authorList>
            <person name="Ross J.A."/>
            <person name="Koboldt D.C."/>
            <person name="Staisch J.E."/>
            <person name="Chamberlin H.M."/>
            <person name="Gupta B.P."/>
            <person name="Miller R.D."/>
            <person name="Baird S.E."/>
            <person name="Haag E.S."/>
        </authorList>
    </citation>
    <scope>NUCLEOTIDE SEQUENCE [LARGE SCALE GENOMIC DNA]</scope>
    <source>
        <strain evidence="2 3">AF16</strain>
    </source>
</reference>
<evidence type="ECO:0000256" key="1">
    <source>
        <dbReference type="SAM" id="Phobius"/>
    </source>
</evidence>
<keyword evidence="3" id="KW-1185">Reference proteome</keyword>
<dbReference type="PANTHER" id="PTHR45830">
    <property type="entry name" value="SERPENTINE RECEPTOR, CLASS I"/>
    <property type="match status" value="1"/>
</dbReference>
<dbReference type="CTD" id="8580081"/>
<feature type="transmembrane region" description="Helical" evidence="1">
    <location>
        <begin position="120"/>
        <end position="139"/>
    </location>
</feature>
<feature type="transmembrane region" description="Helical" evidence="1">
    <location>
        <begin position="12"/>
        <end position="31"/>
    </location>
</feature>
<dbReference type="AlphaFoldDB" id="A8WYT6"/>
<feature type="transmembrane region" description="Helical" evidence="1">
    <location>
        <begin position="262"/>
        <end position="288"/>
    </location>
</feature>
<proteinExistence type="predicted"/>
<feature type="non-terminal residue" evidence="2">
    <location>
        <position position="331"/>
    </location>
</feature>
<accession>A8WYT6</accession>
<sequence length="331" mass="37697">IDFTEPEWLIFYYHLIGGVSVIMNTLGIYLLLYQCNAIGSFRYWLLAYQLMCFATDLQFTLLMQPVPLYPIIAGYSMGVLSKWFSIPSVSLTCIVFPFLLLPTMSGYTLGVLSYFGVNEFFMVVLVLLAVNMLANTFLLKHQSVSSISNSFVIPKFVNGIIFLVFGIVLIAFEIVLYSACFDEKDKWIYIELNYPEYIRSFQQLQEFEVMDGEKIIFIAKFLIGFGFFGSTILLLVVIDIFQKLKVLKLKISPKNYRKHSEAMRCLLVQSIAVGIAALPLLLFGISLAAENIDGQFWAEIGIACFATHSSLNMILLMIFFPPYRNFVKKNI</sequence>
<dbReference type="EMBL" id="HE601135">
    <property type="protein sequence ID" value="CAP25544.1"/>
    <property type="molecule type" value="Genomic_DNA"/>
</dbReference>
<evidence type="ECO:0000313" key="3">
    <source>
        <dbReference type="Proteomes" id="UP000008549"/>
    </source>
</evidence>
<dbReference type="InParanoid" id="A8WYT6"/>
<feature type="transmembrane region" description="Helical" evidence="1">
    <location>
        <begin position="91"/>
        <end position="114"/>
    </location>
</feature>
<protein>
    <submittedName>
        <fullName evidence="2">Protein CBG04925</fullName>
    </submittedName>
</protein>
<dbReference type="Proteomes" id="UP000008549">
    <property type="component" value="Unassembled WGS sequence"/>
</dbReference>
<keyword evidence="1" id="KW-0812">Transmembrane</keyword>
<feature type="transmembrane region" description="Helical" evidence="1">
    <location>
        <begin position="300"/>
        <end position="320"/>
    </location>
</feature>
<dbReference type="Pfam" id="PF10327">
    <property type="entry name" value="7TM_GPCR_Sri"/>
    <property type="match status" value="1"/>
</dbReference>
<feature type="transmembrane region" description="Helical" evidence="1">
    <location>
        <begin position="160"/>
        <end position="179"/>
    </location>
</feature>
<feature type="non-terminal residue" evidence="2">
    <location>
        <position position="1"/>
    </location>
</feature>
<dbReference type="eggNOG" id="ENOG502TJFJ">
    <property type="taxonomic scope" value="Eukaryota"/>
</dbReference>
<dbReference type="KEGG" id="cbr:CBG_04925"/>
<keyword evidence="1" id="KW-1133">Transmembrane helix</keyword>
<evidence type="ECO:0000313" key="2">
    <source>
        <dbReference type="EMBL" id="CAP25544.1"/>
    </source>
</evidence>
<dbReference type="RefSeq" id="XP_002638085.1">
    <property type="nucleotide sequence ID" value="XM_002638039.1"/>
</dbReference>
<feature type="transmembrane region" description="Helical" evidence="1">
    <location>
        <begin position="215"/>
        <end position="241"/>
    </location>
</feature>
<evidence type="ECO:0000313" key="4">
    <source>
        <dbReference type="WormBase" id="CBG04925"/>
    </source>
</evidence>
<reference evidence="2 3" key="1">
    <citation type="journal article" date="2003" name="PLoS Biol.">
        <title>The genome sequence of Caenorhabditis briggsae: a platform for comparative genomics.</title>
        <authorList>
            <person name="Stein L.D."/>
            <person name="Bao Z."/>
            <person name="Blasiar D."/>
            <person name="Blumenthal T."/>
            <person name="Brent M.R."/>
            <person name="Chen N."/>
            <person name="Chinwalla A."/>
            <person name="Clarke L."/>
            <person name="Clee C."/>
            <person name="Coghlan A."/>
            <person name="Coulson A."/>
            <person name="D'Eustachio P."/>
            <person name="Fitch D.H."/>
            <person name="Fulton L.A."/>
            <person name="Fulton R.E."/>
            <person name="Griffiths-Jones S."/>
            <person name="Harris T.W."/>
            <person name="Hillier L.W."/>
            <person name="Kamath R."/>
            <person name="Kuwabara P.E."/>
            <person name="Mardis E.R."/>
            <person name="Marra M.A."/>
            <person name="Miner T.L."/>
            <person name="Minx P."/>
            <person name="Mullikin J.C."/>
            <person name="Plumb R.W."/>
            <person name="Rogers J."/>
            <person name="Schein J.E."/>
            <person name="Sohrmann M."/>
            <person name="Spieth J."/>
            <person name="Stajich J.E."/>
            <person name="Wei C."/>
            <person name="Willey D."/>
            <person name="Wilson R.K."/>
            <person name="Durbin R."/>
            <person name="Waterston R.H."/>
        </authorList>
    </citation>
    <scope>NUCLEOTIDE SEQUENCE [LARGE SCALE GENOMIC DNA]</scope>
    <source>
        <strain evidence="2 3">AF16</strain>
    </source>
</reference>
<dbReference type="HOGENOM" id="CLU_067919_1_0_1"/>
<dbReference type="WormBase" id="CBG04925">
    <property type="protein sequence ID" value="CBP48820"/>
    <property type="gene ID" value="WBGene00027513"/>
</dbReference>
<dbReference type="GeneID" id="8580081"/>
<dbReference type="InterPro" id="IPR019429">
    <property type="entry name" value="7TM_GPCR_serpentine_rcpt_Sri"/>
</dbReference>